<dbReference type="InterPro" id="IPR040449">
    <property type="entry name" value="Peptidase_S66_N"/>
</dbReference>
<dbReference type="SUPFAM" id="SSF141986">
    <property type="entry name" value="LD-carboxypeptidase A C-terminal domain-like"/>
    <property type="match status" value="1"/>
</dbReference>
<dbReference type="InterPro" id="IPR029062">
    <property type="entry name" value="Class_I_gatase-like"/>
</dbReference>
<organism evidence="5 6">
    <name type="scientific">Candidatus Avoscillospira avicola</name>
    <dbReference type="NCBI Taxonomy" id="2840706"/>
    <lineage>
        <taxon>Bacteria</taxon>
        <taxon>Bacillati</taxon>
        <taxon>Bacillota</taxon>
        <taxon>Clostridia</taxon>
        <taxon>Eubacteriales</taxon>
        <taxon>Oscillospiraceae</taxon>
        <taxon>Oscillospiraceae incertae sedis</taxon>
        <taxon>Candidatus Avoscillospira</taxon>
    </lineage>
</organism>
<proteinExistence type="inferred from homology"/>
<sequence>MARLVSPPPLRRGDRVAIVSLSSGMLGENPHSVKLGAARLRELGLEPVFMPHALDGAAALHDHPEYRAEDLKTAFFDDSIRGVFTAIGGDDTYRLLPYLMEDAAFREQVLRTPKVFSGFSDTTNNHLMFHRLGLQTFYGPCFLCDFAEAGKTMLPYTRAAVETYFGNPAPIRPSDTWYEERTDFSAAAVGTERIAHRETHGFQLLQGPGVFEGELLGGCLESLYDILTSTRYADQAELSRRYRIFPEREAWRGKIMFLETCEEKPAPELVRTELEAIAATGAFREISGLIVGKPQDEVFYEEYKEIYRQVIDDPALPILYNVNFGHAYPRTVLPYGASVRVDAAAQSISFL</sequence>
<protein>
    <submittedName>
        <fullName evidence="5">LD-carboxypeptidase</fullName>
    </submittedName>
</protein>
<dbReference type="SUPFAM" id="SSF52317">
    <property type="entry name" value="Class I glutamine amidotransferase-like"/>
    <property type="match status" value="1"/>
</dbReference>
<dbReference type="PIRSF" id="PIRSF028757">
    <property type="entry name" value="LD-carboxypeptidase"/>
    <property type="match status" value="1"/>
</dbReference>
<dbReference type="InterPro" id="IPR027478">
    <property type="entry name" value="LdcA_N"/>
</dbReference>
<evidence type="ECO:0000256" key="2">
    <source>
        <dbReference type="ARBA" id="ARBA00022801"/>
    </source>
</evidence>
<dbReference type="Pfam" id="PF02016">
    <property type="entry name" value="Peptidase_S66"/>
    <property type="match status" value="1"/>
</dbReference>
<dbReference type="CDD" id="cd07062">
    <property type="entry name" value="Peptidase_S66_mccF_like"/>
    <property type="match status" value="1"/>
</dbReference>
<dbReference type="GO" id="GO:0016787">
    <property type="term" value="F:hydrolase activity"/>
    <property type="evidence" value="ECO:0007669"/>
    <property type="project" value="UniProtKB-KW"/>
</dbReference>
<reference evidence="5" key="2">
    <citation type="journal article" date="2021" name="PeerJ">
        <title>Extensive microbial diversity within the chicken gut microbiome revealed by metagenomics and culture.</title>
        <authorList>
            <person name="Gilroy R."/>
            <person name="Ravi A."/>
            <person name="Getino M."/>
            <person name="Pursley I."/>
            <person name="Horton D.L."/>
            <person name="Alikhan N.F."/>
            <person name="Baker D."/>
            <person name="Gharbi K."/>
            <person name="Hall N."/>
            <person name="Watson M."/>
            <person name="Adriaenssens E.M."/>
            <person name="Foster-Nyarko E."/>
            <person name="Jarju S."/>
            <person name="Secka A."/>
            <person name="Antonio M."/>
            <person name="Oren A."/>
            <person name="Chaudhuri R.R."/>
            <person name="La Ragione R."/>
            <person name="Hildebrand F."/>
            <person name="Pallen M.J."/>
        </authorList>
    </citation>
    <scope>NUCLEOTIDE SEQUENCE</scope>
    <source>
        <strain evidence="5">ChiBcec15-4380</strain>
    </source>
</reference>
<reference evidence="5" key="1">
    <citation type="submission" date="2020-10" db="EMBL/GenBank/DDBJ databases">
        <authorList>
            <person name="Gilroy R."/>
        </authorList>
    </citation>
    <scope>NUCLEOTIDE SEQUENCE</scope>
    <source>
        <strain evidence="5">ChiBcec15-4380</strain>
    </source>
</reference>
<name>A0A9D1DGL8_9FIRM</name>
<comment type="caution">
    <text evidence="5">The sequence shown here is derived from an EMBL/GenBank/DDBJ whole genome shotgun (WGS) entry which is preliminary data.</text>
</comment>
<dbReference type="AlphaFoldDB" id="A0A9D1DGL8"/>
<evidence type="ECO:0000256" key="1">
    <source>
        <dbReference type="ARBA" id="ARBA00010233"/>
    </source>
</evidence>
<dbReference type="Gene3D" id="3.50.30.60">
    <property type="entry name" value="LD-carboxypeptidase A C-terminal domain-like"/>
    <property type="match status" value="1"/>
</dbReference>
<dbReference type="EMBL" id="DVHE01000022">
    <property type="protein sequence ID" value="HIR50254.1"/>
    <property type="molecule type" value="Genomic_DNA"/>
</dbReference>
<feature type="domain" description="LD-carboxypeptidase C-terminal" evidence="4">
    <location>
        <begin position="212"/>
        <end position="341"/>
    </location>
</feature>
<dbReference type="InterPro" id="IPR040921">
    <property type="entry name" value="Peptidase_S66C"/>
</dbReference>
<dbReference type="InterPro" id="IPR003507">
    <property type="entry name" value="S66_fam"/>
</dbReference>
<evidence type="ECO:0000313" key="6">
    <source>
        <dbReference type="Proteomes" id="UP000824239"/>
    </source>
</evidence>
<dbReference type="InterPro" id="IPR027461">
    <property type="entry name" value="Carboxypeptidase_A_C_sf"/>
</dbReference>
<evidence type="ECO:0000259" key="4">
    <source>
        <dbReference type="Pfam" id="PF17676"/>
    </source>
</evidence>
<dbReference type="Proteomes" id="UP000824239">
    <property type="component" value="Unassembled WGS sequence"/>
</dbReference>
<dbReference type="Gene3D" id="3.40.50.10740">
    <property type="entry name" value="Class I glutamine amidotransferase-like"/>
    <property type="match status" value="1"/>
</dbReference>
<comment type="similarity">
    <text evidence="1">Belongs to the peptidase S66 family.</text>
</comment>
<keyword evidence="2" id="KW-0378">Hydrolase</keyword>
<feature type="domain" description="LD-carboxypeptidase N-terminal" evidence="3">
    <location>
        <begin position="16"/>
        <end position="139"/>
    </location>
</feature>
<evidence type="ECO:0000313" key="5">
    <source>
        <dbReference type="EMBL" id="HIR50254.1"/>
    </source>
</evidence>
<dbReference type="PANTHER" id="PTHR30237">
    <property type="entry name" value="MURAMOYLTETRAPEPTIDE CARBOXYPEPTIDASE"/>
    <property type="match status" value="1"/>
</dbReference>
<dbReference type="PANTHER" id="PTHR30237:SF4">
    <property type="entry name" value="LD-CARBOXYPEPTIDASE C-TERMINAL DOMAIN-CONTAINING PROTEIN"/>
    <property type="match status" value="1"/>
</dbReference>
<accession>A0A9D1DGL8</accession>
<dbReference type="Pfam" id="PF17676">
    <property type="entry name" value="Peptidase_S66C"/>
    <property type="match status" value="1"/>
</dbReference>
<gene>
    <name evidence="5" type="ORF">IAA53_03045</name>
</gene>
<evidence type="ECO:0000259" key="3">
    <source>
        <dbReference type="Pfam" id="PF02016"/>
    </source>
</evidence>